<evidence type="ECO:0000313" key="1">
    <source>
        <dbReference type="EMBL" id="MDQ0535236.1"/>
    </source>
</evidence>
<dbReference type="SUPFAM" id="SSF89260">
    <property type="entry name" value="Collagen-binding domain"/>
    <property type="match status" value="1"/>
</dbReference>
<dbReference type="Gene3D" id="2.60.120.380">
    <property type="match status" value="1"/>
</dbReference>
<name>A0ABU0MPB1_9PROT</name>
<gene>
    <name evidence="1" type="ORF">QO018_004114</name>
</gene>
<organism evidence="1 2">
    <name type="scientific">Azospirillum picis</name>
    <dbReference type="NCBI Taxonomy" id="488438"/>
    <lineage>
        <taxon>Bacteria</taxon>
        <taxon>Pseudomonadati</taxon>
        <taxon>Pseudomonadota</taxon>
        <taxon>Alphaproteobacteria</taxon>
        <taxon>Rhodospirillales</taxon>
        <taxon>Azospirillaceae</taxon>
        <taxon>Azospirillum</taxon>
    </lineage>
</organism>
<protein>
    <submittedName>
        <fullName evidence="1">Uncharacterized protein</fullName>
    </submittedName>
</protein>
<comment type="caution">
    <text evidence="1">The sequence shown here is derived from an EMBL/GenBank/DDBJ whole genome shotgun (WGS) entry which is preliminary data.</text>
</comment>
<reference evidence="1 2" key="1">
    <citation type="submission" date="2023-07" db="EMBL/GenBank/DDBJ databases">
        <title>Genomic Encyclopedia of Type Strains, Phase IV (KMG-IV): sequencing the most valuable type-strain genomes for metagenomic binning, comparative biology and taxonomic classification.</title>
        <authorList>
            <person name="Goeker M."/>
        </authorList>
    </citation>
    <scope>NUCLEOTIDE SEQUENCE [LARGE SCALE GENOMIC DNA]</scope>
    <source>
        <strain evidence="1 2">DSM 19922</strain>
    </source>
</reference>
<sequence length="242" mass="24843">MVSLSSYADVGGMAQSLQTSIDAAVKRVQQQAAAGSGAPAGKVQEYEQTVNKSALNAAPFATSIGTLVKDTSRLNVFSSLAANDPADFYKFSVTGSGAVTLGTVGDAGVRLQLMDRGGKIVADSSKDSGATYDAFQKLKNGQLTLDKGDYTLRVARDKDVPVKDAKDYGVQLRMGTYSKDYDTIAKQPAKGDNPFGGNLKLQGLAAILGGSTGTPLNAASMLLGGSASGSYGGRGSLLNALL</sequence>
<dbReference type="Proteomes" id="UP001244552">
    <property type="component" value="Unassembled WGS sequence"/>
</dbReference>
<accession>A0ABU0MPB1</accession>
<proteinExistence type="predicted"/>
<evidence type="ECO:0000313" key="2">
    <source>
        <dbReference type="Proteomes" id="UP001244552"/>
    </source>
</evidence>
<keyword evidence="2" id="KW-1185">Reference proteome</keyword>
<dbReference type="RefSeq" id="WP_209985496.1">
    <property type="nucleotide sequence ID" value="NZ_JAGINO010000016.1"/>
</dbReference>
<dbReference type="EMBL" id="JAUSVU010000016">
    <property type="protein sequence ID" value="MDQ0535236.1"/>
    <property type="molecule type" value="Genomic_DNA"/>
</dbReference>